<gene>
    <name evidence="2" type="ORF">KC19_1G308600</name>
</gene>
<accession>A0A8T0JE93</accession>
<feature type="transmembrane region" description="Helical" evidence="1">
    <location>
        <begin position="191"/>
        <end position="213"/>
    </location>
</feature>
<comment type="caution">
    <text evidence="2">The sequence shown here is derived from an EMBL/GenBank/DDBJ whole genome shotgun (WGS) entry which is preliminary data.</text>
</comment>
<evidence type="ECO:0000313" key="3">
    <source>
        <dbReference type="Proteomes" id="UP000822688"/>
    </source>
</evidence>
<sequence length="295" mass="32565">MANGGESATWRMRTEAQDAVLDLSLEEKDYLSVIEKNYSGNVEKYVKFVEDIMELLRNWPQFFASRELCGEKVHAAILTAVCQSLILGALFAGVSITPLFSTPQNLADWKSRTHGSLWSLLLMLNIATIGSSALFLFHLLGCPPQLGWVWMCNIGPFLFSTPFVLMSVSAPLSFAAISCSAWFIYGRVVGILTTLISGILVLFGTYLTVVLGTRHLKTLHTGRVATGPPGNRSSTVNGISCSPVEIWCCCARTNFIMLSPGQLLSDSTVACKYYRPQYMLYIIGGLDCYEAIMRW</sequence>
<keyword evidence="1" id="KW-1133">Transmembrane helix</keyword>
<organism evidence="2 3">
    <name type="scientific">Ceratodon purpureus</name>
    <name type="common">Fire moss</name>
    <name type="synonym">Dicranum purpureum</name>
    <dbReference type="NCBI Taxonomy" id="3225"/>
    <lineage>
        <taxon>Eukaryota</taxon>
        <taxon>Viridiplantae</taxon>
        <taxon>Streptophyta</taxon>
        <taxon>Embryophyta</taxon>
        <taxon>Bryophyta</taxon>
        <taxon>Bryophytina</taxon>
        <taxon>Bryopsida</taxon>
        <taxon>Dicranidae</taxon>
        <taxon>Pseudoditrichales</taxon>
        <taxon>Ditrichaceae</taxon>
        <taxon>Ceratodon</taxon>
    </lineage>
</organism>
<reference evidence="2" key="1">
    <citation type="submission" date="2020-06" db="EMBL/GenBank/DDBJ databases">
        <title>WGS assembly of Ceratodon purpureus strain R40.</title>
        <authorList>
            <person name="Carey S.B."/>
            <person name="Jenkins J."/>
            <person name="Shu S."/>
            <person name="Lovell J.T."/>
            <person name="Sreedasyam A."/>
            <person name="Maumus F."/>
            <person name="Tiley G.P."/>
            <person name="Fernandez-Pozo N."/>
            <person name="Barry K."/>
            <person name="Chen C."/>
            <person name="Wang M."/>
            <person name="Lipzen A."/>
            <person name="Daum C."/>
            <person name="Saski C.A."/>
            <person name="Payton A.C."/>
            <person name="Mcbreen J.C."/>
            <person name="Conrad R.E."/>
            <person name="Kollar L.M."/>
            <person name="Olsson S."/>
            <person name="Huttunen S."/>
            <person name="Landis J.B."/>
            <person name="Wickett N.J."/>
            <person name="Johnson M.G."/>
            <person name="Rensing S.A."/>
            <person name="Grimwood J."/>
            <person name="Schmutz J."/>
            <person name="Mcdaniel S.F."/>
        </authorList>
    </citation>
    <scope>NUCLEOTIDE SEQUENCE</scope>
    <source>
        <strain evidence="2">R40</strain>
    </source>
</reference>
<feature type="transmembrane region" description="Helical" evidence="1">
    <location>
        <begin position="117"/>
        <end position="142"/>
    </location>
</feature>
<keyword evidence="1" id="KW-0472">Membrane</keyword>
<proteinExistence type="predicted"/>
<name>A0A8T0JE93_CERPU</name>
<evidence type="ECO:0000256" key="1">
    <source>
        <dbReference type="SAM" id="Phobius"/>
    </source>
</evidence>
<evidence type="ECO:0000313" key="2">
    <source>
        <dbReference type="EMBL" id="KAG0593168.1"/>
    </source>
</evidence>
<feature type="transmembrane region" description="Helical" evidence="1">
    <location>
        <begin position="75"/>
        <end position="97"/>
    </location>
</feature>
<dbReference type="AlphaFoldDB" id="A0A8T0JE93"/>
<dbReference type="Proteomes" id="UP000822688">
    <property type="component" value="Chromosome 1"/>
</dbReference>
<protein>
    <submittedName>
        <fullName evidence="2">Uncharacterized protein</fullName>
    </submittedName>
</protein>
<dbReference type="EMBL" id="CM026421">
    <property type="protein sequence ID" value="KAG0593168.1"/>
    <property type="molecule type" value="Genomic_DNA"/>
</dbReference>
<keyword evidence="1" id="KW-0812">Transmembrane</keyword>
<keyword evidence="3" id="KW-1185">Reference proteome</keyword>